<feature type="compositionally biased region" description="Basic residues" evidence="1">
    <location>
        <begin position="58"/>
        <end position="74"/>
    </location>
</feature>
<sequence>MYNNRYSDSFENHKSKENITDIKESTTHTQDNKIVPTKPAVKNSKNNATIKNNESLKKTQKKQNVTKKSVKKSRQVWLSETGKKYHSISNCGRMNPNRARKVSIEQAESLGCGTCSKCM</sequence>
<reference evidence="2" key="1">
    <citation type="submission" date="2022-12" db="EMBL/GenBank/DDBJ databases">
        <title>Clostridium sp. nov., isolated from industrial wastewater.</title>
        <authorList>
            <person name="Jiayan W."/>
        </authorList>
    </citation>
    <scope>NUCLEOTIDE SEQUENCE</scope>
    <source>
        <strain evidence="2">ZC22-4</strain>
    </source>
</reference>
<dbReference type="Proteomes" id="UP001144612">
    <property type="component" value="Unassembled WGS sequence"/>
</dbReference>
<dbReference type="RefSeq" id="WP_268062435.1">
    <property type="nucleotide sequence ID" value="NZ_JAPQFJ010000018.1"/>
</dbReference>
<proteinExistence type="predicted"/>
<evidence type="ECO:0000313" key="3">
    <source>
        <dbReference type="Proteomes" id="UP001144612"/>
    </source>
</evidence>
<feature type="region of interest" description="Disordered" evidence="1">
    <location>
        <begin position="1"/>
        <end position="75"/>
    </location>
</feature>
<feature type="compositionally biased region" description="Basic and acidic residues" evidence="1">
    <location>
        <begin position="8"/>
        <end position="26"/>
    </location>
</feature>
<keyword evidence="3" id="KW-1185">Reference proteome</keyword>
<gene>
    <name evidence="2" type="ORF">OW729_15385</name>
</gene>
<evidence type="ECO:0000256" key="1">
    <source>
        <dbReference type="SAM" id="MobiDB-lite"/>
    </source>
</evidence>
<organism evidence="2 3">
    <name type="scientific">Clostridium brassicae</name>
    <dbReference type="NCBI Taxonomy" id="2999072"/>
    <lineage>
        <taxon>Bacteria</taxon>
        <taxon>Bacillati</taxon>
        <taxon>Bacillota</taxon>
        <taxon>Clostridia</taxon>
        <taxon>Eubacteriales</taxon>
        <taxon>Clostridiaceae</taxon>
        <taxon>Clostridium</taxon>
    </lineage>
</organism>
<dbReference type="EMBL" id="JAPQFJ010000018">
    <property type="protein sequence ID" value="MCY6960003.1"/>
    <property type="molecule type" value="Genomic_DNA"/>
</dbReference>
<feature type="compositionally biased region" description="Polar residues" evidence="1">
    <location>
        <begin position="43"/>
        <end position="53"/>
    </location>
</feature>
<evidence type="ECO:0000313" key="2">
    <source>
        <dbReference type="EMBL" id="MCY6960003.1"/>
    </source>
</evidence>
<accession>A0ABT4DED0</accession>
<protein>
    <submittedName>
        <fullName evidence="2">Uncharacterized protein</fullName>
    </submittedName>
</protein>
<comment type="caution">
    <text evidence="2">The sequence shown here is derived from an EMBL/GenBank/DDBJ whole genome shotgun (WGS) entry which is preliminary data.</text>
</comment>
<name>A0ABT4DED0_9CLOT</name>